<sequence>MNNKRRKIKLNVKFNKNEVVCARSPENCGGCNSIKTCESMDFYYYPYKGWHQCFNNSEKRK</sequence>
<comment type="caution">
    <text evidence="1">The sequence shown here is derived from an EMBL/GenBank/DDBJ whole genome shotgun (WGS) entry which is preliminary data.</text>
</comment>
<dbReference type="EMBL" id="UYIN01000024">
    <property type="protein sequence ID" value="VDG74695.1"/>
    <property type="molecule type" value="Genomic_DNA"/>
</dbReference>
<dbReference type="Proteomes" id="UP000277570">
    <property type="component" value="Unassembled WGS sequence"/>
</dbReference>
<name>A0ABY6T199_9CLOT</name>
<gene>
    <name evidence="1" type="ORF">NCTC10913_04940</name>
</gene>
<reference evidence="1 2" key="1">
    <citation type="submission" date="2018-11" db="EMBL/GenBank/DDBJ databases">
        <authorList>
            <consortium name="Pathogen Informatics"/>
        </authorList>
    </citation>
    <scope>NUCLEOTIDE SEQUENCE [LARGE SCALE GENOMIC DNA]</scope>
    <source>
        <strain evidence="1 2">NCTC10913</strain>
    </source>
</reference>
<accession>A0ABY6T199</accession>
<evidence type="ECO:0000313" key="1">
    <source>
        <dbReference type="EMBL" id="VDG74695.1"/>
    </source>
</evidence>
<evidence type="ECO:0000313" key="2">
    <source>
        <dbReference type="Proteomes" id="UP000277570"/>
    </source>
</evidence>
<proteinExistence type="predicted"/>
<dbReference type="RefSeq" id="WP_125150247.1">
    <property type="nucleotide sequence ID" value="NZ_UYIN01000024.1"/>
</dbReference>
<protein>
    <submittedName>
        <fullName evidence="1">Uncharacterized protein</fullName>
    </submittedName>
</protein>
<organism evidence="1 2">
    <name type="scientific">Clostridium carnis</name>
    <dbReference type="NCBI Taxonomy" id="1530"/>
    <lineage>
        <taxon>Bacteria</taxon>
        <taxon>Bacillati</taxon>
        <taxon>Bacillota</taxon>
        <taxon>Clostridia</taxon>
        <taxon>Eubacteriales</taxon>
        <taxon>Clostridiaceae</taxon>
        <taxon>Clostridium</taxon>
    </lineage>
</organism>
<keyword evidence="2" id="KW-1185">Reference proteome</keyword>